<dbReference type="PANTHER" id="PTHR31595">
    <property type="entry name" value="LONG-CHAIN-ALCOHOL O-FATTY-ACYLTRANSFERASE 3-RELATED"/>
    <property type="match status" value="1"/>
</dbReference>
<reference evidence="11" key="2">
    <citation type="submission" date="2015-01" db="EMBL/GenBank/DDBJ databases">
        <title>Evolutionary Origins and Diversification of the Mycorrhizal Mutualists.</title>
        <authorList>
            <consortium name="DOE Joint Genome Institute"/>
            <consortium name="Mycorrhizal Genomics Consortium"/>
            <person name="Kohler A."/>
            <person name="Kuo A."/>
            <person name="Nagy L.G."/>
            <person name="Floudas D."/>
            <person name="Copeland A."/>
            <person name="Barry K.W."/>
            <person name="Cichocki N."/>
            <person name="Veneault-Fourrey C."/>
            <person name="LaButti K."/>
            <person name="Lindquist E.A."/>
            <person name="Lipzen A."/>
            <person name="Lundell T."/>
            <person name="Morin E."/>
            <person name="Murat C."/>
            <person name="Riley R."/>
            <person name="Ohm R."/>
            <person name="Sun H."/>
            <person name="Tunlid A."/>
            <person name="Henrissat B."/>
            <person name="Grigoriev I.V."/>
            <person name="Hibbett D.S."/>
            <person name="Martin F."/>
        </authorList>
    </citation>
    <scope>NUCLEOTIDE SEQUENCE [LARGE SCALE GENOMIC DNA]</scope>
    <source>
        <strain evidence="11">441</strain>
    </source>
</reference>
<feature type="transmembrane region" description="Helical" evidence="8">
    <location>
        <begin position="20"/>
        <end position="42"/>
    </location>
</feature>
<evidence type="ECO:0000256" key="4">
    <source>
        <dbReference type="ARBA" id="ARBA00022679"/>
    </source>
</evidence>
<dbReference type="InterPro" id="IPR044851">
    <property type="entry name" value="Wax_synthase"/>
</dbReference>
<dbReference type="OrthoDB" id="1077582at2759"/>
<evidence type="ECO:0000256" key="5">
    <source>
        <dbReference type="ARBA" id="ARBA00022692"/>
    </source>
</evidence>
<dbReference type="EMBL" id="KN833711">
    <property type="protein sequence ID" value="KIK25035.1"/>
    <property type="molecule type" value="Genomic_DNA"/>
</dbReference>
<feature type="transmembrane region" description="Helical" evidence="8">
    <location>
        <begin position="49"/>
        <end position="67"/>
    </location>
</feature>
<evidence type="ECO:0000313" key="10">
    <source>
        <dbReference type="EMBL" id="KIK25035.1"/>
    </source>
</evidence>
<comment type="pathway">
    <text evidence="2">Secondary metabolite biosynthesis.</text>
</comment>
<reference evidence="10 11" key="1">
    <citation type="submission" date="2014-04" db="EMBL/GenBank/DDBJ databases">
        <authorList>
            <consortium name="DOE Joint Genome Institute"/>
            <person name="Kuo A."/>
            <person name="Kohler A."/>
            <person name="Costa M.D."/>
            <person name="Nagy L.G."/>
            <person name="Floudas D."/>
            <person name="Copeland A."/>
            <person name="Barry K.W."/>
            <person name="Cichocki N."/>
            <person name="Veneault-Fourrey C."/>
            <person name="LaButti K."/>
            <person name="Lindquist E.A."/>
            <person name="Lipzen A."/>
            <person name="Lundell T."/>
            <person name="Morin E."/>
            <person name="Murat C."/>
            <person name="Sun H."/>
            <person name="Tunlid A."/>
            <person name="Henrissat B."/>
            <person name="Grigoriev I.V."/>
            <person name="Hibbett D.S."/>
            <person name="Martin F."/>
            <person name="Nordberg H.P."/>
            <person name="Cantor M.N."/>
            <person name="Hua S.X."/>
        </authorList>
    </citation>
    <scope>NUCLEOTIDE SEQUENCE [LARGE SCALE GENOMIC DNA]</scope>
    <source>
        <strain evidence="10 11">441</strain>
    </source>
</reference>
<comment type="subcellular location">
    <subcellularLocation>
        <location evidence="1">Membrane</location>
        <topology evidence="1">Multi-pass membrane protein</topology>
    </subcellularLocation>
</comment>
<name>A0A0C9YJE4_9AGAM</name>
<evidence type="ECO:0000256" key="1">
    <source>
        <dbReference type="ARBA" id="ARBA00004141"/>
    </source>
</evidence>
<accession>A0A0C9YJE4</accession>
<evidence type="ECO:0000256" key="8">
    <source>
        <dbReference type="SAM" id="Phobius"/>
    </source>
</evidence>
<dbReference type="Pfam" id="PF13813">
    <property type="entry name" value="MBOAT_2"/>
    <property type="match status" value="1"/>
</dbReference>
<evidence type="ECO:0000256" key="2">
    <source>
        <dbReference type="ARBA" id="ARBA00005179"/>
    </source>
</evidence>
<comment type="similarity">
    <text evidence="3">Belongs to the wax synthase family.</text>
</comment>
<keyword evidence="4" id="KW-0808">Transferase</keyword>
<protein>
    <recommendedName>
        <fullName evidence="9">Wax synthase domain-containing protein</fullName>
    </recommendedName>
</protein>
<dbReference type="HOGENOM" id="CLU_034105_0_0_1"/>
<evidence type="ECO:0000256" key="6">
    <source>
        <dbReference type="ARBA" id="ARBA00022989"/>
    </source>
</evidence>
<dbReference type="PANTHER" id="PTHR31595:SF57">
    <property type="entry name" value="OS04G0481900 PROTEIN"/>
    <property type="match status" value="1"/>
</dbReference>
<evidence type="ECO:0000259" key="9">
    <source>
        <dbReference type="Pfam" id="PF13813"/>
    </source>
</evidence>
<dbReference type="InterPro" id="IPR032805">
    <property type="entry name" value="Wax_synthase_dom"/>
</dbReference>
<sequence length="415" mass="46370">MESWRFQDSLPVSEQRVPPTWSNLAAFLAPVFFGYYAMAVLVQLPRTKLYRVALLPLVFWLAIRAGTSLDFSGGQSEYLYFNKALALAMFHMALRAATWTLADEPYVKSDHNRARSSNGIADKVNSESLANNSDDVRSAMLNACDLCNNLRGLGWNWSTRIYVRSPTFKIESKLIFAVLNFGRFFLYMTIGDAVDLCVRAFAPPGSAGWSIFDPTLPPIRRYLQSTIITILSGVGGISVVEMVYSFTVATSVVLFRQHPSEWPPLFDKPWLATSLAQFWGRSWHQLFRDCFVACGYKPLEGILGRYAVIGAFVVSGVLHEVGMRGMGRGDALYIVGYFVMQGVGVALERLWRQLTGRQVDGPLGWLWVLVWQSFWGNYLVDAWAQGGLIARSALFPIRPVTWALTSTGLLANRGA</sequence>
<dbReference type="GO" id="GO:0006629">
    <property type="term" value="P:lipid metabolic process"/>
    <property type="evidence" value="ECO:0007669"/>
    <property type="project" value="InterPro"/>
</dbReference>
<keyword evidence="6 8" id="KW-1133">Transmembrane helix</keyword>
<dbReference type="GO" id="GO:0016020">
    <property type="term" value="C:membrane"/>
    <property type="evidence" value="ECO:0007669"/>
    <property type="project" value="UniProtKB-SubCell"/>
</dbReference>
<keyword evidence="5 8" id="KW-0812">Transmembrane</keyword>
<keyword evidence="7 8" id="KW-0472">Membrane</keyword>
<gene>
    <name evidence="10" type="ORF">PISMIDRAFT_361787</name>
</gene>
<dbReference type="Proteomes" id="UP000054018">
    <property type="component" value="Unassembled WGS sequence"/>
</dbReference>
<dbReference type="STRING" id="765257.A0A0C9YJE4"/>
<dbReference type="GO" id="GO:0008374">
    <property type="term" value="F:O-acyltransferase activity"/>
    <property type="evidence" value="ECO:0007669"/>
    <property type="project" value="InterPro"/>
</dbReference>
<organism evidence="10 11">
    <name type="scientific">Pisolithus microcarpus 441</name>
    <dbReference type="NCBI Taxonomy" id="765257"/>
    <lineage>
        <taxon>Eukaryota</taxon>
        <taxon>Fungi</taxon>
        <taxon>Dikarya</taxon>
        <taxon>Basidiomycota</taxon>
        <taxon>Agaricomycotina</taxon>
        <taxon>Agaricomycetes</taxon>
        <taxon>Agaricomycetidae</taxon>
        <taxon>Boletales</taxon>
        <taxon>Sclerodermatineae</taxon>
        <taxon>Pisolithaceae</taxon>
        <taxon>Pisolithus</taxon>
    </lineage>
</organism>
<evidence type="ECO:0000313" key="11">
    <source>
        <dbReference type="Proteomes" id="UP000054018"/>
    </source>
</evidence>
<evidence type="ECO:0000256" key="7">
    <source>
        <dbReference type="ARBA" id="ARBA00023136"/>
    </source>
</evidence>
<keyword evidence="11" id="KW-1185">Reference proteome</keyword>
<proteinExistence type="inferred from homology"/>
<feature type="domain" description="Wax synthase" evidence="9">
    <location>
        <begin position="262"/>
        <end position="338"/>
    </location>
</feature>
<evidence type="ECO:0000256" key="3">
    <source>
        <dbReference type="ARBA" id="ARBA00007282"/>
    </source>
</evidence>
<dbReference type="AlphaFoldDB" id="A0A0C9YJE4"/>